<keyword evidence="1" id="KW-0175">Coiled coil</keyword>
<organism evidence="2 3">
    <name type="scientific">Ascobolus immersus RN42</name>
    <dbReference type="NCBI Taxonomy" id="1160509"/>
    <lineage>
        <taxon>Eukaryota</taxon>
        <taxon>Fungi</taxon>
        <taxon>Dikarya</taxon>
        <taxon>Ascomycota</taxon>
        <taxon>Pezizomycotina</taxon>
        <taxon>Pezizomycetes</taxon>
        <taxon>Pezizales</taxon>
        <taxon>Ascobolaceae</taxon>
        <taxon>Ascobolus</taxon>
    </lineage>
</organism>
<dbReference type="AlphaFoldDB" id="A0A3N4HI51"/>
<evidence type="ECO:0000313" key="3">
    <source>
        <dbReference type="Proteomes" id="UP000275078"/>
    </source>
</evidence>
<dbReference type="Proteomes" id="UP000275078">
    <property type="component" value="Unassembled WGS sequence"/>
</dbReference>
<protein>
    <submittedName>
        <fullName evidence="2">Uncharacterized protein</fullName>
    </submittedName>
</protein>
<reference evidence="2 3" key="1">
    <citation type="journal article" date="2018" name="Nat. Ecol. Evol.">
        <title>Pezizomycetes genomes reveal the molecular basis of ectomycorrhizal truffle lifestyle.</title>
        <authorList>
            <person name="Murat C."/>
            <person name="Payen T."/>
            <person name="Noel B."/>
            <person name="Kuo A."/>
            <person name="Morin E."/>
            <person name="Chen J."/>
            <person name="Kohler A."/>
            <person name="Krizsan K."/>
            <person name="Balestrini R."/>
            <person name="Da Silva C."/>
            <person name="Montanini B."/>
            <person name="Hainaut M."/>
            <person name="Levati E."/>
            <person name="Barry K.W."/>
            <person name="Belfiori B."/>
            <person name="Cichocki N."/>
            <person name="Clum A."/>
            <person name="Dockter R.B."/>
            <person name="Fauchery L."/>
            <person name="Guy J."/>
            <person name="Iotti M."/>
            <person name="Le Tacon F."/>
            <person name="Lindquist E.A."/>
            <person name="Lipzen A."/>
            <person name="Malagnac F."/>
            <person name="Mello A."/>
            <person name="Molinier V."/>
            <person name="Miyauchi S."/>
            <person name="Poulain J."/>
            <person name="Riccioni C."/>
            <person name="Rubini A."/>
            <person name="Sitrit Y."/>
            <person name="Splivallo R."/>
            <person name="Traeger S."/>
            <person name="Wang M."/>
            <person name="Zifcakova L."/>
            <person name="Wipf D."/>
            <person name="Zambonelli A."/>
            <person name="Paolocci F."/>
            <person name="Nowrousian M."/>
            <person name="Ottonello S."/>
            <person name="Baldrian P."/>
            <person name="Spatafora J.W."/>
            <person name="Henrissat B."/>
            <person name="Nagy L.G."/>
            <person name="Aury J.M."/>
            <person name="Wincker P."/>
            <person name="Grigoriev I.V."/>
            <person name="Bonfante P."/>
            <person name="Martin F.M."/>
        </authorList>
    </citation>
    <scope>NUCLEOTIDE SEQUENCE [LARGE SCALE GENOMIC DNA]</scope>
    <source>
        <strain evidence="2 3">RN42</strain>
    </source>
</reference>
<evidence type="ECO:0000256" key="1">
    <source>
        <dbReference type="SAM" id="Coils"/>
    </source>
</evidence>
<evidence type="ECO:0000313" key="2">
    <source>
        <dbReference type="EMBL" id="RPA71680.1"/>
    </source>
</evidence>
<gene>
    <name evidence="2" type="ORF">BJ508DRAFT_335790</name>
</gene>
<sequence>MGDSSLNETNFGESDFDNVNNVNNIVGVFTEFQDPTTAYQLAGEMLVQKDIELYALDAEAQDLHHEAEALDAEARAMRDRLEGLRGVNLELANEVSLLKASRQDWKEECEELIKEVVAWRTVAIQSREEERELRKIVEGLKKEVASLKTENDLVSVSESALQVEAGELERNVEGLQKQVTHERSLMVLGEWLESFPDKVIKALSGTGYEDFPWPENTDGKTSKNWATLKQVLTTELEQIVDSATKTLNHLSSDEVHEKLMPKPAHKVLFRALIELKIDYRCWFAFIGIKEIRNYTAHPPQFESSRGAWKRVLGEYIDNRASPFTPHRFHTNTFFSDLNRLKLMRPKKWFTKPKEGRVYVGEPVDWNATVEVEEDEAQS</sequence>
<name>A0A3N4HI51_ASCIM</name>
<feature type="coiled-coil region" evidence="1">
    <location>
        <begin position="60"/>
        <end position="178"/>
    </location>
</feature>
<proteinExistence type="predicted"/>
<accession>A0A3N4HI51</accession>
<dbReference type="EMBL" id="ML119907">
    <property type="protein sequence ID" value="RPA71680.1"/>
    <property type="molecule type" value="Genomic_DNA"/>
</dbReference>
<keyword evidence="3" id="KW-1185">Reference proteome</keyword>